<dbReference type="InterPro" id="IPR020449">
    <property type="entry name" value="Tscrpt_reg_AraC-type_HTH"/>
</dbReference>
<evidence type="ECO:0000256" key="1">
    <source>
        <dbReference type="ARBA" id="ARBA00023015"/>
    </source>
</evidence>
<evidence type="ECO:0000259" key="4">
    <source>
        <dbReference type="PROSITE" id="PS01124"/>
    </source>
</evidence>
<dbReference type="SUPFAM" id="SSF55136">
    <property type="entry name" value="Probable bacterial effector-binding domain"/>
    <property type="match status" value="1"/>
</dbReference>
<dbReference type="SMART" id="SM00342">
    <property type="entry name" value="HTH_ARAC"/>
    <property type="match status" value="1"/>
</dbReference>
<dbReference type="PANTHER" id="PTHR47504:SF5">
    <property type="entry name" value="RIGHT ORIGIN-BINDING PROTEIN"/>
    <property type="match status" value="1"/>
</dbReference>
<dbReference type="InterPro" id="IPR018060">
    <property type="entry name" value="HTH_AraC"/>
</dbReference>
<dbReference type="AlphaFoldDB" id="A0A174LDU3"/>
<dbReference type="SUPFAM" id="SSF46689">
    <property type="entry name" value="Homeodomain-like"/>
    <property type="match status" value="2"/>
</dbReference>
<dbReference type="InterPro" id="IPR011256">
    <property type="entry name" value="Reg_factor_effector_dom_sf"/>
</dbReference>
<protein>
    <submittedName>
        <fullName evidence="5">AraC-family transcriptional regulator</fullName>
    </submittedName>
</protein>
<evidence type="ECO:0000256" key="2">
    <source>
        <dbReference type="ARBA" id="ARBA00023125"/>
    </source>
</evidence>
<evidence type="ECO:0000313" key="5">
    <source>
        <dbReference type="EMBL" id="CUP20687.1"/>
    </source>
</evidence>
<name>A0A174LDU3_9FIRM</name>
<dbReference type="GO" id="GO:0043565">
    <property type="term" value="F:sequence-specific DNA binding"/>
    <property type="evidence" value="ECO:0007669"/>
    <property type="project" value="InterPro"/>
</dbReference>
<dbReference type="Proteomes" id="UP000095651">
    <property type="component" value="Unassembled WGS sequence"/>
</dbReference>
<dbReference type="Pfam" id="PF12833">
    <property type="entry name" value="HTH_18"/>
    <property type="match status" value="1"/>
</dbReference>
<dbReference type="InterPro" id="IPR029441">
    <property type="entry name" value="Cass2"/>
</dbReference>
<dbReference type="Gene3D" id="1.10.10.60">
    <property type="entry name" value="Homeodomain-like"/>
    <property type="match status" value="2"/>
</dbReference>
<accession>A0A174LDU3</accession>
<dbReference type="EMBL" id="CYZE01000021">
    <property type="protein sequence ID" value="CUP20687.1"/>
    <property type="molecule type" value="Genomic_DNA"/>
</dbReference>
<dbReference type="InterPro" id="IPR050959">
    <property type="entry name" value="MarA-like"/>
</dbReference>
<keyword evidence="2" id="KW-0238">DNA-binding</keyword>
<keyword evidence="1" id="KW-0805">Transcription regulation</keyword>
<dbReference type="PROSITE" id="PS01124">
    <property type="entry name" value="HTH_ARAC_FAMILY_2"/>
    <property type="match status" value="1"/>
</dbReference>
<gene>
    <name evidence="5" type="primary">rob_4</name>
    <name evidence="5" type="ORF">ERS852407_05288</name>
</gene>
<dbReference type="PANTHER" id="PTHR47504">
    <property type="entry name" value="RIGHT ORIGIN-BINDING PROTEIN"/>
    <property type="match status" value="1"/>
</dbReference>
<dbReference type="Pfam" id="PF14526">
    <property type="entry name" value="Cass2"/>
    <property type="match status" value="1"/>
</dbReference>
<reference evidence="5 6" key="1">
    <citation type="submission" date="2015-09" db="EMBL/GenBank/DDBJ databases">
        <authorList>
            <consortium name="Pathogen Informatics"/>
        </authorList>
    </citation>
    <scope>NUCLEOTIDE SEQUENCE [LARGE SCALE GENOMIC DNA]</scope>
    <source>
        <strain evidence="5 6">2789STDY5608850</strain>
    </source>
</reference>
<dbReference type="InterPro" id="IPR010499">
    <property type="entry name" value="AraC_E-bd"/>
</dbReference>
<dbReference type="InterPro" id="IPR009057">
    <property type="entry name" value="Homeodomain-like_sf"/>
</dbReference>
<proteinExistence type="predicted"/>
<dbReference type="Gene3D" id="3.20.80.10">
    <property type="entry name" value="Regulatory factor, effector binding domain"/>
    <property type="match status" value="1"/>
</dbReference>
<feature type="domain" description="HTH araC/xylS-type" evidence="4">
    <location>
        <begin position="8"/>
        <end position="106"/>
    </location>
</feature>
<dbReference type="PRINTS" id="PR00032">
    <property type="entry name" value="HTHARAC"/>
</dbReference>
<organism evidence="5 6">
    <name type="scientific">Hungatella hathewayi</name>
    <dbReference type="NCBI Taxonomy" id="154046"/>
    <lineage>
        <taxon>Bacteria</taxon>
        <taxon>Bacillati</taxon>
        <taxon>Bacillota</taxon>
        <taxon>Clostridia</taxon>
        <taxon>Lachnospirales</taxon>
        <taxon>Lachnospiraceae</taxon>
        <taxon>Hungatella</taxon>
    </lineage>
</organism>
<dbReference type="GO" id="GO:0003700">
    <property type="term" value="F:DNA-binding transcription factor activity"/>
    <property type="evidence" value="ECO:0007669"/>
    <property type="project" value="InterPro"/>
</dbReference>
<evidence type="ECO:0000256" key="3">
    <source>
        <dbReference type="ARBA" id="ARBA00023163"/>
    </source>
</evidence>
<evidence type="ECO:0000313" key="6">
    <source>
        <dbReference type="Proteomes" id="UP000095651"/>
    </source>
</evidence>
<keyword evidence="3" id="KW-0804">Transcription</keyword>
<sequence length="292" mass="32769">MDYLKALERAILYIENHLGEDIKVEDAAAAAGYSYYHFTRQFNALLGESVGSYIRKRRIAKAAKELLYTDRRILDIALDCGFESAESFSRAFKSLYLTSPVSYRKNRLDLFIGSKPQLEGERLTHITKNLTVHPVIVELPDIMAAGLRGSTTLNDNVLPGLWAAFMEMSHQIPHQIPGGRGFGICEACGQGNTLYRMNGDVLFSEVAAVEVSSFDGLPAPFVPKIIKGGRYAVFTHTGSLSLLQDSYSYIWGTWFLGTNEKLDAREDFEVYDQRFSGYDNPESQIDLYIPIH</sequence>
<dbReference type="SMART" id="SM00871">
    <property type="entry name" value="AraC_E_bind"/>
    <property type="match status" value="1"/>
</dbReference>